<dbReference type="Gene3D" id="3.30.40.10">
    <property type="entry name" value="Zinc/RING finger domain, C3HC4 (zinc finger)"/>
    <property type="match status" value="1"/>
</dbReference>
<accession>K3W8F3</accession>
<dbReference type="STRING" id="431595.K3W8F3"/>
<dbReference type="Gene3D" id="3.30.450.40">
    <property type="match status" value="1"/>
</dbReference>
<keyword evidence="1" id="KW-0479">Metal-binding</keyword>
<keyword evidence="2 4" id="KW-0863">Zinc-finger</keyword>
<evidence type="ECO:0000256" key="5">
    <source>
        <dbReference type="SAM" id="MobiDB-lite"/>
    </source>
</evidence>
<sequence length="728" mass="81633">MPSVVLFDSREGEEETDNWDANTLCSFKSGGGCGGRTSLVAERSASDQYQPHNHLHTPRRHVRPSDRRLAEIADHVARRINWDVLRSSVALWDKKRKTPYDHAFAVYTRKGRDVHYIMATGIVACSLVEIRNILRTTTDKQYASTMAELYGDGYIYGSIVHRTRSNVMKKTNSTTSMRSRSRYSNSYTPSSVGTMPPSDDSECDLLVKTATFTKPHAFTRNEQWCFLEHFQLQGGETPDADDDNRGFVLAMQSLDPDDVFAGKTKANVNQLQEMTAVYSVAPAESTSRRSGVRVSFYAQIAVEQKQSNRIREAGMIMSQVKNAASRNTVTSRLTQMAKATSRLPMIVRRRRLGAQVYANHKAIIPTNTRCICCTKSLHLLIKKKKCHLCGYFVCEKCSVTHTMPRSRLKKYVVRVCEHCMERVDDANYDHIPPEGASPPRIKPNAPNSLPAGVSMTKLLRESLDKAPESQKQAVKKVIKYLVDDDMDATTDSSPSSHAAGMRLSDESDQSDYIKALETHLRIKETPIKKIKLANAKTRNYPVIYESGKDAVPQYPIPKNEQHRLDLIRQRRLTEIKHVPELEIICSIASQELNCSGAMVTIMDKDMMHVLAATKNCDTETAPREQVICSHAIMSERPMLIPHPGADINFSRMSAVTGGTNFYFGFPLKTEDGTVIGSVCVFDEQYRDITQAQYASLERLANTASRYLQARARARANSYVGQTGFATSV</sequence>
<evidence type="ECO:0000256" key="1">
    <source>
        <dbReference type="ARBA" id="ARBA00022723"/>
    </source>
</evidence>
<name>K3W8F3_GLOUD</name>
<evidence type="ECO:0000256" key="3">
    <source>
        <dbReference type="ARBA" id="ARBA00022833"/>
    </source>
</evidence>
<evidence type="ECO:0000259" key="6">
    <source>
        <dbReference type="PROSITE" id="PS50178"/>
    </source>
</evidence>
<dbReference type="HOGENOM" id="CLU_013242_2_0_1"/>
<dbReference type="EMBL" id="GL376626">
    <property type="status" value="NOT_ANNOTATED_CDS"/>
    <property type="molecule type" value="Genomic_DNA"/>
</dbReference>
<dbReference type="Pfam" id="PF13185">
    <property type="entry name" value="GAF_2"/>
    <property type="match status" value="1"/>
</dbReference>
<dbReference type="OMA" id="CANCMER"/>
<keyword evidence="3" id="KW-0862">Zinc</keyword>
<dbReference type="PROSITE" id="PS50178">
    <property type="entry name" value="ZF_FYVE"/>
    <property type="match status" value="1"/>
</dbReference>
<evidence type="ECO:0000313" key="8">
    <source>
        <dbReference type="Proteomes" id="UP000019132"/>
    </source>
</evidence>
<feature type="region of interest" description="Disordered" evidence="5">
    <location>
        <begin position="169"/>
        <end position="198"/>
    </location>
</feature>
<dbReference type="InParanoid" id="K3W8F3"/>
<organism evidence="7 8">
    <name type="scientific">Globisporangium ultimum (strain ATCC 200006 / CBS 805.95 / DAOM BR144)</name>
    <name type="common">Pythium ultimum</name>
    <dbReference type="NCBI Taxonomy" id="431595"/>
    <lineage>
        <taxon>Eukaryota</taxon>
        <taxon>Sar</taxon>
        <taxon>Stramenopiles</taxon>
        <taxon>Oomycota</taxon>
        <taxon>Peronosporomycetes</taxon>
        <taxon>Pythiales</taxon>
        <taxon>Pythiaceae</taxon>
        <taxon>Globisporangium</taxon>
    </lineage>
</organism>
<dbReference type="PANTHER" id="PTHR43102:SF2">
    <property type="entry name" value="GAF DOMAIN-CONTAINING PROTEIN"/>
    <property type="match status" value="1"/>
</dbReference>
<dbReference type="InterPro" id="IPR029016">
    <property type="entry name" value="GAF-like_dom_sf"/>
</dbReference>
<dbReference type="SUPFAM" id="SSF57903">
    <property type="entry name" value="FYVE/PHD zinc finger"/>
    <property type="match status" value="1"/>
</dbReference>
<dbReference type="CDD" id="cd00065">
    <property type="entry name" value="FYVE_like_SF"/>
    <property type="match status" value="1"/>
</dbReference>
<evidence type="ECO:0000256" key="2">
    <source>
        <dbReference type="ARBA" id="ARBA00022771"/>
    </source>
</evidence>
<feature type="compositionally biased region" description="Low complexity" evidence="5">
    <location>
        <begin position="169"/>
        <end position="191"/>
    </location>
</feature>
<evidence type="ECO:0000256" key="4">
    <source>
        <dbReference type="PROSITE-ProRule" id="PRU00091"/>
    </source>
</evidence>
<dbReference type="AlphaFoldDB" id="K3W8F3"/>
<keyword evidence="8" id="KW-1185">Reference proteome</keyword>
<proteinExistence type="predicted"/>
<dbReference type="EnsemblProtists" id="PYU1_T001244">
    <property type="protein sequence ID" value="PYU1_T001244"/>
    <property type="gene ID" value="PYU1_G001244"/>
</dbReference>
<reference evidence="7" key="3">
    <citation type="submission" date="2015-02" db="UniProtKB">
        <authorList>
            <consortium name="EnsemblProtists"/>
        </authorList>
    </citation>
    <scope>IDENTIFICATION</scope>
    <source>
        <strain evidence="7">DAOM BR144</strain>
    </source>
</reference>
<dbReference type="Pfam" id="PF01363">
    <property type="entry name" value="FYVE"/>
    <property type="match status" value="1"/>
</dbReference>
<feature type="domain" description="FYVE-type" evidence="6">
    <location>
        <begin position="368"/>
        <end position="424"/>
    </location>
</feature>
<feature type="region of interest" description="Disordered" evidence="5">
    <location>
        <begin position="488"/>
        <end position="507"/>
    </location>
</feature>
<dbReference type="GO" id="GO:0008270">
    <property type="term" value="F:zinc ion binding"/>
    <property type="evidence" value="ECO:0007669"/>
    <property type="project" value="UniProtKB-KW"/>
</dbReference>
<dbReference type="eggNOG" id="ENOG502SKAR">
    <property type="taxonomic scope" value="Eukaryota"/>
</dbReference>
<dbReference type="PANTHER" id="PTHR43102">
    <property type="entry name" value="SLR1143 PROTEIN"/>
    <property type="match status" value="1"/>
</dbReference>
<dbReference type="SUPFAM" id="SSF55781">
    <property type="entry name" value="GAF domain-like"/>
    <property type="match status" value="1"/>
</dbReference>
<dbReference type="InterPro" id="IPR011011">
    <property type="entry name" value="Znf_FYVE_PHD"/>
</dbReference>
<reference evidence="8" key="2">
    <citation type="submission" date="2010-04" db="EMBL/GenBank/DDBJ databases">
        <authorList>
            <person name="Buell R."/>
            <person name="Hamilton J."/>
            <person name="Hostetler J."/>
        </authorList>
    </citation>
    <scope>NUCLEOTIDE SEQUENCE [LARGE SCALE GENOMIC DNA]</scope>
    <source>
        <strain evidence="8">DAOM:BR144</strain>
    </source>
</reference>
<dbReference type="InterPro" id="IPR013083">
    <property type="entry name" value="Znf_RING/FYVE/PHD"/>
</dbReference>
<dbReference type="InterPro" id="IPR017455">
    <property type="entry name" value="Znf_FYVE-rel"/>
</dbReference>
<protein>
    <recommendedName>
        <fullName evidence="6">FYVE-type domain-containing protein</fullName>
    </recommendedName>
</protein>
<evidence type="ECO:0000313" key="7">
    <source>
        <dbReference type="EnsemblProtists" id="PYU1_T001244"/>
    </source>
</evidence>
<reference evidence="8" key="1">
    <citation type="journal article" date="2010" name="Genome Biol.">
        <title>Genome sequence of the necrotrophic plant pathogen Pythium ultimum reveals original pathogenicity mechanisms and effector repertoire.</title>
        <authorList>
            <person name="Levesque C.A."/>
            <person name="Brouwer H."/>
            <person name="Cano L."/>
            <person name="Hamilton J.P."/>
            <person name="Holt C."/>
            <person name="Huitema E."/>
            <person name="Raffaele S."/>
            <person name="Robideau G.P."/>
            <person name="Thines M."/>
            <person name="Win J."/>
            <person name="Zerillo M.M."/>
            <person name="Beakes G.W."/>
            <person name="Boore J.L."/>
            <person name="Busam D."/>
            <person name="Dumas B."/>
            <person name="Ferriera S."/>
            <person name="Fuerstenberg S.I."/>
            <person name="Gachon C.M."/>
            <person name="Gaulin E."/>
            <person name="Govers F."/>
            <person name="Grenville-Briggs L."/>
            <person name="Horner N."/>
            <person name="Hostetler J."/>
            <person name="Jiang R.H."/>
            <person name="Johnson J."/>
            <person name="Krajaejun T."/>
            <person name="Lin H."/>
            <person name="Meijer H.J."/>
            <person name="Moore B."/>
            <person name="Morris P."/>
            <person name="Phuntmart V."/>
            <person name="Puiu D."/>
            <person name="Shetty J."/>
            <person name="Stajich J.E."/>
            <person name="Tripathy S."/>
            <person name="Wawra S."/>
            <person name="van West P."/>
            <person name="Whitty B.R."/>
            <person name="Coutinho P.M."/>
            <person name="Henrissat B."/>
            <person name="Martin F."/>
            <person name="Thomas P.D."/>
            <person name="Tyler B.M."/>
            <person name="De Vries R.P."/>
            <person name="Kamoun S."/>
            <person name="Yandell M."/>
            <person name="Tisserat N."/>
            <person name="Buell C.R."/>
        </authorList>
    </citation>
    <scope>NUCLEOTIDE SEQUENCE</scope>
    <source>
        <strain evidence="8">DAOM:BR144</strain>
    </source>
</reference>
<dbReference type="VEuPathDB" id="FungiDB:PYU1_G001244"/>
<dbReference type="InterPro" id="IPR000306">
    <property type="entry name" value="Znf_FYVE"/>
</dbReference>
<dbReference type="Proteomes" id="UP000019132">
    <property type="component" value="Unassembled WGS sequence"/>
</dbReference>
<dbReference type="InterPro" id="IPR003018">
    <property type="entry name" value="GAF"/>
</dbReference>